<accession>A0A6B3RPZ7</accession>
<keyword evidence="2" id="KW-1185">Reference proteome</keyword>
<sequence length="110" mass="10928">MKNYVSSGDHFTITAAAAIVSGQMVVAGSVYGVAQESVASGADVVLVRKGIFQLPKTSAQAWTVGAKIYWDAGNAVCTTSASGNTLIGAAAAVAANPSATGLVLLDGAIR</sequence>
<comment type="caution">
    <text evidence="1">The sequence shown here is derived from an EMBL/GenBank/DDBJ whole genome shotgun (WGS) entry which is preliminary data.</text>
</comment>
<protein>
    <submittedName>
        <fullName evidence="1">DUF2190 family protein</fullName>
    </submittedName>
</protein>
<organism evidence="1 2">
    <name type="scientific">Pseudotabrizicola algicola</name>
    <dbReference type="NCBI Taxonomy" id="2709381"/>
    <lineage>
        <taxon>Bacteria</taxon>
        <taxon>Pseudomonadati</taxon>
        <taxon>Pseudomonadota</taxon>
        <taxon>Alphaproteobacteria</taxon>
        <taxon>Rhodobacterales</taxon>
        <taxon>Paracoccaceae</taxon>
        <taxon>Pseudotabrizicola</taxon>
    </lineage>
</organism>
<proteinExistence type="predicted"/>
<evidence type="ECO:0000313" key="1">
    <source>
        <dbReference type="EMBL" id="NEX45189.1"/>
    </source>
</evidence>
<dbReference type="Proteomes" id="UP000481421">
    <property type="component" value="Unassembled WGS sequence"/>
</dbReference>
<reference evidence="1 2" key="1">
    <citation type="submission" date="2020-02" db="EMBL/GenBank/DDBJ databases">
        <title>Rhodobacter algicola sp. nov., isolated from microalga culture.</title>
        <authorList>
            <person name="Park C.-Y."/>
        </authorList>
    </citation>
    <scope>NUCLEOTIDE SEQUENCE [LARGE SCALE GENOMIC DNA]</scope>
    <source>
        <strain evidence="1 2">ETT8</strain>
    </source>
</reference>
<dbReference type="InterPro" id="IPR011231">
    <property type="entry name" value="Phage_VT1-Sakai_H0018"/>
</dbReference>
<evidence type="ECO:0000313" key="2">
    <source>
        <dbReference type="Proteomes" id="UP000481421"/>
    </source>
</evidence>
<gene>
    <name evidence="1" type="ORF">G3572_03155</name>
</gene>
<dbReference type="Pfam" id="PF09956">
    <property type="entry name" value="Phage_cement_2"/>
    <property type="match status" value="1"/>
</dbReference>
<dbReference type="EMBL" id="JAAIKE010000001">
    <property type="protein sequence ID" value="NEX45189.1"/>
    <property type="molecule type" value="Genomic_DNA"/>
</dbReference>
<dbReference type="PIRSF" id="PIRSF030771">
    <property type="entry name" value="UCP030771"/>
    <property type="match status" value="1"/>
</dbReference>
<dbReference type="AlphaFoldDB" id="A0A6B3RPZ7"/>
<dbReference type="RefSeq" id="WP_164609200.1">
    <property type="nucleotide sequence ID" value="NZ_JAAIKE010000001.1"/>
</dbReference>
<name>A0A6B3RPZ7_9RHOB</name>